<accession>A0AA49X825</accession>
<dbReference type="EMBL" id="OQ890315">
    <property type="protein sequence ID" value="WLJ25742.1"/>
    <property type="molecule type" value="Genomic_DNA"/>
</dbReference>
<organism evidence="1">
    <name type="scientific">Firmicutes phage HS08</name>
    <dbReference type="NCBI Taxonomy" id="3056391"/>
    <lineage>
        <taxon>Viruses</taxon>
    </lineage>
</organism>
<evidence type="ECO:0000313" key="1">
    <source>
        <dbReference type="EMBL" id="WLJ25742.1"/>
    </source>
</evidence>
<name>A0AA49X825_9VIRU</name>
<sequence length="29" mass="3780">MSFFYAYKNLKLFLKEYYWYTNKFKTLKT</sequence>
<protein>
    <submittedName>
        <fullName evidence="1">Uncharacterized protein</fullName>
    </submittedName>
</protein>
<proteinExistence type="predicted"/>
<reference evidence="1" key="1">
    <citation type="submission" date="2023-04" db="EMBL/GenBank/DDBJ databases">
        <title>The human skin virome in hidradenitis suppurativa patients.</title>
        <authorList>
            <person name="Jansen D."/>
        </authorList>
    </citation>
    <scope>NUCLEOTIDE SEQUENCE</scope>
    <source>
        <strain evidence="1">VC3_JansenPhageE</strain>
    </source>
</reference>